<reference evidence="2 3" key="1">
    <citation type="submission" date="2024-03" db="EMBL/GenBank/DDBJ databases">
        <title>The genome assembly and annotation of the cricket Gryllus longicercus Weissman &amp; Gray.</title>
        <authorList>
            <person name="Szrajer S."/>
            <person name="Gray D."/>
            <person name="Ylla G."/>
        </authorList>
    </citation>
    <scope>NUCLEOTIDE SEQUENCE [LARGE SCALE GENOMIC DNA]</scope>
    <source>
        <strain evidence="2">DAG 2021-001</strain>
        <tissue evidence="2">Whole body minus gut</tissue>
    </source>
</reference>
<evidence type="ECO:0000256" key="1">
    <source>
        <dbReference type="SAM" id="MobiDB-lite"/>
    </source>
</evidence>
<dbReference type="Proteomes" id="UP001378592">
    <property type="component" value="Unassembled WGS sequence"/>
</dbReference>
<evidence type="ECO:0000313" key="3">
    <source>
        <dbReference type="Proteomes" id="UP001378592"/>
    </source>
</evidence>
<protein>
    <submittedName>
        <fullName evidence="2">Uncharacterized protein</fullName>
    </submittedName>
</protein>
<evidence type="ECO:0000313" key="2">
    <source>
        <dbReference type="EMBL" id="KAK7866162.1"/>
    </source>
</evidence>
<feature type="compositionally biased region" description="Pro residues" evidence="1">
    <location>
        <begin position="530"/>
        <end position="542"/>
    </location>
</feature>
<feature type="compositionally biased region" description="Acidic residues" evidence="1">
    <location>
        <begin position="99"/>
        <end position="108"/>
    </location>
</feature>
<feature type="compositionally biased region" description="Gly residues" evidence="1">
    <location>
        <begin position="1"/>
        <end position="17"/>
    </location>
</feature>
<feature type="compositionally biased region" description="Gly residues" evidence="1">
    <location>
        <begin position="422"/>
        <end position="433"/>
    </location>
</feature>
<gene>
    <name evidence="2" type="ORF">R5R35_001389</name>
</gene>
<dbReference type="PRINTS" id="PR01217">
    <property type="entry name" value="PRICHEXTENSN"/>
</dbReference>
<feature type="compositionally biased region" description="Basic and acidic residues" evidence="1">
    <location>
        <begin position="434"/>
        <end position="444"/>
    </location>
</feature>
<name>A0AAN9VT10_9ORTH</name>
<sequence>MQLSGAGGGGGGGGGASGDRDPEWASRLLLHYPQLASAALHAQRSSLFSETELGRVMAPIAELDLLKCSPPRYCVLSPEELDLEVRVSSAAVRSLWEAPSDDEEDMDDFVPRPGTSTPIKTCRQDSRWEAEPALTRSLALAAASVCSSETVPLYRCSSEASSTVRSASPPSSASPAPCFLATAAAAAAAASVGSARADSPPGRRLRAAPSDAAHFDRLLRIIVDEEKWRVADAALLHQPVLLAADDLDWFRHMHPERYDEMLNLNCLACDVLDFEQQLDEDTKTCNQSAQESWVDKTSAETERESAARSALEPKRSAPIVFTSTTVPESSGVLHVPAQPSRPASSPDSRSASEHTAATAILRFPEPSALPLTPAATPSASPSPSPMPSPAASPSPTPSPTPSPSPAPTPEPDACPGPDAPAGGAGRGGGGGGRADSRPCRRLYRDVLASSARTPPPKPPPPPPPPPPALVPLLSLAVAKPVLEQDLPAPANSSCALAKPPSPTRAARPAHRAASCHKAAPGRRAASAHKAPPPPPPPPPPPAPKERMHAA</sequence>
<feature type="region of interest" description="Disordered" evidence="1">
    <location>
        <begin position="285"/>
        <end position="354"/>
    </location>
</feature>
<accession>A0AAN9VT10</accession>
<proteinExistence type="predicted"/>
<feature type="region of interest" description="Disordered" evidence="1">
    <location>
        <begin position="98"/>
        <end position="124"/>
    </location>
</feature>
<feature type="compositionally biased region" description="Basic and acidic residues" evidence="1">
    <location>
        <begin position="293"/>
        <end position="315"/>
    </location>
</feature>
<feature type="region of interest" description="Disordered" evidence="1">
    <location>
        <begin position="1"/>
        <end position="22"/>
    </location>
</feature>
<feature type="compositionally biased region" description="Pro residues" evidence="1">
    <location>
        <begin position="453"/>
        <end position="469"/>
    </location>
</feature>
<feature type="region of interest" description="Disordered" evidence="1">
    <location>
        <begin position="490"/>
        <end position="550"/>
    </location>
</feature>
<feature type="region of interest" description="Disordered" evidence="1">
    <location>
        <begin position="366"/>
        <end position="471"/>
    </location>
</feature>
<organism evidence="2 3">
    <name type="scientific">Gryllus longicercus</name>
    <dbReference type="NCBI Taxonomy" id="2509291"/>
    <lineage>
        <taxon>Eukaryota</taxon>
        <taxon>Metazoa</taxon>
        <taxon>Ecdysozoa</taxon>
        <taxon>Arthropoda</taxon>
        <taxon>Hexapoda</taxon>
        <taxon>Insecta</taxon>
        <taxon>Pterygota</taxon>
        <taxon>Neoptera</taxon>
        <taxon>Polyneoptera</taxon>
        <taxon>Orthoptera</taxon>
        <taxon>Ensifera</taxon>
        <taxon>Gryllidea</taxon>
        <taxon>Grylloidea</taxon>
        <taxon>Gryllidae</taxon>
        <taxon>Gryllinae</taxon>
        <taxon>Gryllus</taxon>
    </lineage>
</organism>
<feature type="compositionally biased region" description="Low complexity" evidence="1">
    <location>
        <begin position="366"/>
        <end position="379"/>
    </location>
</feature>
<feature type="compositionally biased region" description="Pro residues" evidence="1">
    <location>
        <begin position="380"/>
        <end position="418"/>
    </location>
</feature>
<keyword evidence="3" id="KW-1185">Reference proteome</keyword>
<feature type="compositionally biased region" description="Low complexity" evidence="1">
    <location>
        <begin position="336"/>
        <end position="349"/>
    </location>
</feature>
<dbReference type="EMBL" id="JAZDUA010000153">
    <property type="protein sequence ID" value="KAK7866162.1"/>
    <property type="molecule type" value="Genomic_DNA"/>
</dbReference>
<comment type="caution">
    <text evidence="2">The sequence shown here is derived from an EMBL/GenBank/DDBJ whole genome shotgun (WGS) entry which is preliminary data.</text>
</comment>
<dbReference type="AlphaFoldDB" id="A0AAN9VT10"/>